<reference evidence="2 3" key="1">
    <citation type="submission" date="2017-10" db="EMBL/GenBank/DDBJ databases">
        <title>Genome sequence of Caulobacter mirabilis FWC38.</title>
        <authorList>
            <person name="Fiebig A."/>
            <person name="Crosson S."/>
        </authorList>
    </citation>
    <scope>NUCLEOTIDE SEQUENCE [LARGE SCALE GENOMIC DNA]</scope>
    <source>
        <strain evidence="2 3">FWC 38</strain>
    </source>
</reference>
<dbReference type="Proteomes" id="UP000228945">
    <property type="component" value="Chromosome"/>
</dbReference>
<name>A0A2D2ASR8_9CAUL</name>
<dbReference type="PROSITE" id="PS51257">
    <property type="entry name" value="PROKAR_LIPOPROTEIN"/>
    <property type="match status" value="1"/>
</dbReference>
<dbReference type="AlphaFoldDB" id="A0A2D2ASR8"/>
<keyword evidence="3" id="KW-1185">Reference proteome</keyword>
<gene>
    <name evidence="2" type="ORF">CSW64_00745</name>
</gene>
<dbReference type="RefSeq" id="WP_099620293.1">
    <property type="nucleotide sequence ID" value="NZ_CP024201.1"/>
</dbReference>
<evidence type="ECO:0000313" key="3">
    <source>
        <dbReference type="Proteomes" id="UP000228945"/>
    </source>
</evidence>
<dbReference type="OrthoDB" id="7186940at2"/>
<dbReference type="EMBL" id="CP024201">
    <property type="protein sequence ID" value="ATQ41036.1"/>
    <property type="molecule type" value="Genomic_DNA"/>
</dbReference>
<dbReference type="KEGG" id="cmb:CSW64_00745"/>
<feature type="chain" id="PRO_5013729747" description="DUF2939 domain-containing protein" evidence="1">
    <location>
        <begin position="20"/>
        <end position="171"/>
    </location>
</feature>
<evidence type="ECO:0000256" key="1">
    <source>
        <dbReference type="SAM" id="SignalP"/>
    </source>
</evidence>
<proteinExistence type="predicted"/>
<sequence>MIRKLATLALAALTLTACATATRYDAAGDVHSLLVAIRDNDRQAFDRHVDRDALKRSLDARLSREAGRANMDDGWRAAAALLGPSLADLAGEALIRPEVFRAAAAYYGYTADQPLPNRIAISGALRYMPDGRVCATKKKEGPCLLVFTQEDGVWKLSGFEGDLSDLRGKRR</sequence>
<dbReference type="InterPro" id="IPR021330">
    <property type="entry name" value="DUF2939"/>
</dbReference>
<feature type="signal peptide" evidence="1">
    <location>
        <begin position="1"/>
        <end position="19"/>
    </location>
</feature>
<keyword evidence="1" id="KW-0732">Signal</keyword>
<evidence type="ECO:0008006" key="4">
    <source>
        <dbReference type="Google" id="ProtNLM"/>
    </source>
</evidence>
<protein>
    <recommendedName>
        <fullName evidence="4">DUF2939 domain-containing protein</fullName>
    </recommendedName>
</protein>
<organism evidence="2 3">
    <name type="scientific">Caulobacter mirabilis</name>
    <dbReference type="NCBI Taxonomy" id="69666"/>
    <lineage>
        <taxon>Bacteria</taxon>
        <taxon>Pseudomonadati</taxon>
        <taxon>Pseudomonadota</taxon>
        <taxon>Alphaproteobacteria</taxon>
        <taxon>Caulobacterales</taxon>
        <taxon>Caulobacteraceae</taxon>
        <taxon>Caulobacter</taxon>
    </lineage>
</organism>
<accession>A0A2D2ASR8</accession>
<evidence type="ECO:0000313" key="2">
    <source>
        <dbReference type="EMBL" id="ATQ41036.1"/>
    </source>
</evidence>
<dbReference type="Pfam" id="PF11159">
    <property type="entry name" value="DUF2939"/>
    <property type="match status" value="1"/>
</dbReference>